<dbReference type="HOGENOM" id="CLU_091590_0_0_9"/>
<keyword evidence="4" id="KW-0378">Hydrolase</keyword>
<dbReference type="EMBL" id="AEXW01000008">
    <property type="protein sequence ID" value="EGD31201.1"/>
    <property type="molecule type" value="Genomic_DNA"/>
</dbReference>
<accession>F0IAP3</accession>
<dbReference type="GO" id="GO:0004175">
    <property type="term" value="F:endopeptidase activity"/>
    <property type="evidence" value="ECO:0007669"/>
    <property type="project" value="UniProtKB-ARBA"/>
</dbReference>
<dbReference type="GO" id="GO:0006508">
    <property type="term" value="P:proteolysis"/>
    <property type="evidence" value="ECO:0007669"/>
    <property type="project" value="UniProtKB-KW"/>
</dbReference>
<keyword evidence="2" id="KW-1133">Transmembrane helix</keyword>
<dbReference type="GO" id="GO:0080120">
    <property type="term" value="P:CAAX-box protein maturation"/>
    <property type="evidence" value="ECO:0007669"/>
    <property type="project" value="UniProtKB-ARBA"/>
</dbReference>
<evidence type="ECO:0000313" key="5">
    <source>
        <dbReference type="Proteomes" id="UP000003351"/>
    </source>
</evidence>
<evidence type="ECO:0000313" key="4">
    <source>
        <dbReference type="EMBL" id="EGD31201.1"/>
    </source>
</evidence>
<dbReference type="PANTHER" id="PTHR36435:SF1">
    <property type="entry name" value="CAAX AMINO TERMINAL PROTEASE FAMILY PROTEIN"/>
    <property type="match status" value="1"/>
</dbReference>
<proteinExistence type="inferred from homology"/>
<keyword evidence="2" id="KW-0812">Transmembrane</keyword>
<gene>
    <name evidence="4" type="ORF">HMPREF9382_1878</name>
</gene>
<feature type="transmembrane region" description="Helical" evidence="2">
    <location>
        <begin position="125"/>
        <end position="143"/>
    </location>
</feature>
<reference evidence="4 5" key="1">
    <citation type="submission" date="2011-02" db="EMBL/GenBank/DDBJ databases">
        <authorList>
            <person name="Muzny D."/>
            <person name="Qin X."/>
            <person name="Deng J."/>
            <person name="Jiang H."/>
            <person name="Liu Y."/>
            <person name="Qu J."/>
            <person name="Song X.-Z."/>
            <person name="Zhang L."/>
            <person name="Thornton R."/>
            <person name="Coyle M."/>
            <person name="Francisco L."/>
            <person name="Jackson L."/>
            <person name="Javaid M."/>
            <person name="Korchina V."/>
            <person name="Kovar C."/>
            <person name="Mata R."/>
            <person name="Mathew T."/>
            <person name="Ngo R."/>
            <person name="Nguyen L."/>
            <person name="Nguyen N."/>
            <person name="Okwuonu G."/>
            <person name="Ongeri F."/>
            <person name="Pham C."/>
            <person name="Simmons D."/>
            <person name="Wilczek-Boney K."/>
            <person name="Hale W."/>
            <person name="Jakkamsetti A."/>
            <person name="Pham P."/>
            <person name="Ruth R."/>
            <person name="San Lucas F."/>
            <person name="Warren J."/>
            <person name="Zhang J."/>
            <person name="Zhao Z."/>
            <person name="Zhou C."/>
            <person name="Zhu D."/>
            <person name="Lee S."/>
            <person name="Bess C."/>
            <person name="Blankenburg K."/>
            <person name="Forbes L."/>
            <person name="Fu Q."/>
            <person name="Gubbala S."/>
            <person name="Hirani K."/>
            <person name="Jayaseelan J.C."/>
            <person name="Lara F."/>
            <person name="Munidasa M."/>
            <person name="Palculict T."/>
            <person name="Patil S."/>
            <person name="Pu L.-L."/>
            <person name="Saada N."/>
            <person name="Tang L."/>
            <person name="Weissenberger G."/>
            <person name="Zhu Y."/>
            <person name="Hemphill L."/>
            <person name="Shang Y."/>
            <person name="Youmans B."/>
            <person name="Ayvaz T."/>
            <person name="Ross M."/>
            <person name="Santibanez J."/>
            <person name="Aqrawi P."/>
            <person name="Gross S."/>
            <person name="Joshi V."/>
            <person name="Fowler G."/>
            <person name="Nazareth L."/>
            <person name="Reid J."/>
            <person name="Worley K."/>
            <person name="Petrosino J."/>
            <person name="Highlander S."/>
            <person name="Gibbs R."/>
        </authorList>
    </citation>
    <scope>NUCLEOTIDE SEQUENCE [LARGE SCALE GENOMIC DNA]</scope>
    <source>
        <strain evidence="4 5">SK115</strain>
    </source>
</reference>
<dbReference type="InterPro" id="IPR003675">
    <property type="entry name" value="Rce1/LyrA-like_dom"/>
</dbReference>
<feature type="transmembrane region" description="Helical" evidence="2">
    <location>
        <begin position="79"/>
        <end position="100"/>
    </location>
</feature>
<dbReference type="InterPro" id="IPR052710">
    <property type="entry name" value="CAAX_protease"/>
</dbReference>
<sequence>MKMIVTGSRTMKTRKSQLIFIFLYTILFLDRGLQFIGQKWLNYPVYFLLFVLGILDYREELQKQFSMILTEKKEFLKTISLYMFFVFLLSIACNLLSALIKQSLGLPLQGQNEANIQGVLLENPYLFLLVGCFIGPVVEELFFRRFFLGTFLAKFSNWISIVLTTFLFATLHMHSWSMSEWVTAISYIAGGFLFSLLYLKKDKNIWYPITLHCCNNIFAFIITLLTIIK</sequence>
<dbReference type="PANTHER" id="PTHR36435">
    <property type="entry name" value="SLR1288 PROTEIN"/>
    <property type="match status" value="1"/>
</dbReference>
<evidence type="ECO:0000259" key="3">
    <source>
        <dbReference type="Pfam" id="PF02517"/>
    </source>
</evidence>
<dbReference type="PATRIC" id="fig|888810.3.peg.1838"/>
<feature type="transmembrane region" description="Helical" evidence="2">
    <location>
        <begin position="155"/>
        <end position="175"/>
    </location>
</feature>
<evidence type="ECO:0000256" key="2">
    <source>
        <dbReference type="SAM" id="Phobius"/>
    </source>
</evidence>
<comment type="similarity">
    <text evidence="1">Belongs to the UPF0177 family.</text>
</comment>
<feature type="transmembrane region" description="Helical" evidence="2">
    <location>
        <begin position="206"/>
        <end position="228"/>
    </location>
</feature>
<dbReference type="Proteomes" id="UP000003351">
    <property type="component" value="Unassembled WGS sequence"/>
</dbReference>
<keyword evidence="2" id="KW-0472">Membrane</keyword>
<comment type="caution">
    <text evidence="4">The sequence shown here is derived from an EMBL/GenBank/DDBJ whole genome shotgun (WGS) entry which is preliminary data.</text>
</comment>
<feature type="domain" description="CAAX prenyl protease 2/Lysostaphin resistance protein A-like" evidence="3">
    <location>
        <begin position="123"/>
        <end position="218"/>
    </location>
</feature>
<organism evidence="4 5">
    <name type="scientific">Streptococcus sanguinis SK115</name>
    <dbReference type="NCBI Taxonomy" id="888810"/>
    <lineage>
        <taxon>Bacteria</taxon>
        <taxon>Bacillati</taxon>
        <taxon>Bacillota</taxon>
        <taxon>Bacilli</taxon>
        <taxon>Lactobacillales</taxon>
        <taxon>Streptococcaceae</taxon>
        <taxon>Streptococcus</taxon>
    </lineage>
</organism>
<dbReference type="AlphaFoldDB" id="F0IAP3"/>
<feature type="transmembrane region" description="Helical" evidence="2">
    <location>
        <begin position="181"/>
        <end position="199"/>
    </location>
</feature>
<keyword evidence="4" id="KW-0645">Protease</keyword>
<dbReference type="Pfam" id="PF02517">
    <property type="entry name" value="Rce1-like"/>
    <property type="match status" value="1"/>
</dbReference>
<protein>
    <submittedName>
        <fullName evidence="4">CAAX amino terminal protease family protein</fullName>
    </submittedName>
</protein>
<feature type="transmembrane region" description="Helical" evidence="2">
    <location>
        <begin position="42"/>
        <end position="58"/>
    </location>
</feature>
<name>F0IAP3_STRSA</name>
<evidence type="ECO:0000256" key="1">
    <source>
        <dbReference type="ARBA" id="ARBA00009067"/>
    </source>
</evidence>